<dbReference type="EMBL" id="BMMZ01000009">
    <property type="protein sequence ID" value="GGL73558.1"/>
    <property type="molecule type" value="Genomic_DNA"/>
</dbReference>
<keyword evidence="3" id="KW-1185">Reference proteome</keyword>
<accession>A0A917SE06</accession>
<feature type="region of interest" description="Disordered" evidence="1">
    <location>
        <begin position="1"/>
        <end position="40"/>
    </location>
</feature>
<dbReference type="RefSeq" id="WP_188896647.1">
    <property type="nucleotide sequence ID" value="NZ_BMMZ01000009.1"/>
</dbReference>
<reference evidence="2" key="2">
    <citation type="submission" date="2020-09" db="EMBL/GenBank/DDBJ databases">
        <authorList>
            <person name="Sun Q."/>
            <person name="Zhou Y."/>
        </authorList>
    </citation>
    <scope>NUCLEOTIDE SEQUENCE</scope>
    <source>
        <strain evidence="2">CGMCC 4.7306</strain>
    </source>
</reference>
<organism evidence="2 3">
    <name type="scientific">Microlunatus endophyticus</name>
    <dbReference type="NCBI Taxonomy" id="1716077"/>
    <lineage>
        <taxon>Bacteria</taxon>
        <taxon>Bacillati</taxon>
        <taxon>Actinomycetota</taxon>
        <taxon>Actinomycetes</taxon>
        <taxon>Propionibacteriales</taxon>
        <taxon>Propionibacteriaceae</taxon>
        <taxon>Microlunatus</taxon>
    </lineage>
</organism>
<sequence>MSNEQDLGRGADPMPEQSAGRAEREAGNQGEDQAGEQVGGIHFHFPIDIRLVDGSDGDLVDQVVERVFDELRRELERRA</sequence>
<protein>
    <submittedName>
        <fullName evidence="2">Uncharacterized protein</fullName>
    </submittedName>
</protein>
<comment type="caution">
    <text evidence="2">The sequence shown here is derived from an EMBL/GenBank/DDBJ whole genome shotgun (WGS) entry which is preliminary data.</text>
</comment>
<dbReference type="AlphaFoldDB" id="A0A917SE06"/>
<name>A0A917SE06_9ACTN</name>
<dbReference type="Proteomes" id="UP000613840">
    <property type="component" value="Unassembled WGS sequence"/>
</dbReference>
<evidence type="ECO:0000313" key="2">
    <source>
        <dbReference type="EMBL" id="GGL73558.1"/>
    </source>
</evidence>
<gene>
    <name evidence="2" type="ORF">GCM10011575_34860</name>
</gene>
<reference evidence="2" key="1">
    <citation type="journal article" date="2014" name="Int. J. Syst. Evol. Microbiol.">
        <title>Complete genome sequence of Corynebacterium casei LMG S-19264T (=DSM 44701T), isolated from a smear-ripened cheese.</title>
        <authorList>
            <consortium name="US DOE Joint Genome Institute (JGI-PGF)"/>
            <person name="Walter F."/>
            <person name="Albersmeier A."/>
            <person name="Kalinowski J."/>
            <person name="Ruckert C."/>
        </authorList>
    </citation>
    <scope>NUCLEOTIDE SEQUENCE</scope>
    <source>
        <strain evidence="2">CGMCC 4.7306</strain>
    </source>
</reference>
<evidence type="ECO:0000256" key="1">
    <source>
        <dbReference type="SAM" id="MobiDB-lite"/>
    </source>
</evidence>
<evidence type="ECO:0000313" key="3">
    <source>
        <dbReference type="Proteomes" id="UP000613840"/>
    </source>
</evidence>
<proteinExistence type="predicted"/>